<proteinExistence type="predicted"/>
<reference evidence="1 2" key="1">
    <citation type="submission" date="2023-04" db="EMBL/GenBank/DDBJ databases">
        <title>Genome of Basidiobolus ranarum AG-B5.</title>
        <authorList>
            <person name="Stajich J.E."/>
            <person name="Carter-House D."/>
            <person name="Gryganskyi A."/>
        </authorList>
    </citation>
    <scope>NUCLEOTIDE SEQUENCE [LARGE SCALE GENOMIC DNA]</scope>
    <source>
        <strain evidence="1 2">AG-B5</strain>
    </source>
</reference>
<sequence>MLRNTALRLAVRQALTTKVPYVARNAGAVSRLFSTASVNLAGAKPSTSEVSSILEERILGLSDAADINETGRVLSVGDGIARV</sequence>
<accession>A0ABR2WQM8</accession>
<name>A0ABR2WQM8_9FUNG</name>
<keyword evidence="2" id="KW-1185">Reference proteome</keyword>
<dbReference type="Gene3D" id="2.40.30.20">
    <property type="match status" value="1"/>
</dbReference>
<evidence type="ECO:0000313" key="1">
    <source>
        <dbReference type="EMBL" id="KAK9763803.1"/>
    </source>
</evidence>
<dbReference type="Proteomes" id="UP001479436">
    <property type="component" value="Unassembled WGS sequence"/>
</dbReference>
<evidence type="ECO:0000313" key="2">
    <source>
        <dbReference type="Proteomes" id="UP001479436"/>
    </source>
</evidence>
<gene>
    <name evidence="1" type="primary">ATP1_4</name>
    <name evidence="1" type="ORF">K7432_009195</name>
</gene>
<comment type="caution">
    <text evidence="1">The sequence shown here is derived from an EMBL/GenBank/DDBJ whole genome shotgun (WGS) entry which is preliminary data.</text>
</comment>
<dbReference type="InterPro" id="IPR023366">
    <property type="entry name" value="ATP_synth_asu-like_sf"/>
</dbReference>
<feature type="non-terminal residue" evidence="1">
    <location>
        <position position="83"/>
    </location>
</feature>
<dbReference type="EMBL" id="JASJQH010000553">
    <property type="protein sequence ID" value="KAK9763803.1"/>
    <property type="molecule type" value="Genomic_DNA"/>
</dbReference>
<protein>
    <submittedName>
        <fullName evidence="1">Alpha subunit of the F1 sector of mitochondrial F1F0 ATP synthase</fullName>
    </submittedName>
</protein>
<organism evidence="1 2">
    <name type="scientific">Basidiobolus ranarum</name>
    <dbReference type="NCBI Taxonomy" id="34480"/>
    <lineage>
        <taxon>Eukaryota</taxon>
        <taxon>Fungi</taxon>
        <taxon>Fungi incertae sedis</taxon>
        <taxon>Zoopagomycota</taxon>
        <taxon>Entomophthoromycotina</taxon>
        <taxon>Basidiobolomycetes</taxon>
        <taxon>Basidiobolales</taxon>
        <taxon>Basidiobolaceae</taxon>
        <taxon>Basidiobolus</taxon>
    </lineage>
</organism>